<evidence type="ECO:0000256" key="6">
    <source>
        <dbReference type="ARBA" id="ARBA00022835"/>
    </source>
</evidence>
<dbReference type="RefSeq" id="XP_022514433.1">
    <property type="nucleotide sequence ID" value="XM_022653331.1"/>
</dbReference>
<comment type="similarity">
    <text evidence="3">Belongs to the RNase PH family.</text>
</comment>
<dbReference type="Pfam" id="PF01138">
    <property type="entry name" value="RNase_PH"/>
    <property type="match status" value="1"/>
</dbReference>
<dbReference type="OrthoDB" id="2504340at2759"/>
<keyword evidence="7" id="KW-0694">RNA-binding</keyword>
<organism evidence="11 12">
    <name type="scientific">Fonsecaea monophora</name>
    <dbReference type="NCBI Taxonomy" id="254056"/>
    <lineage>
        <taxon>Eukaryota</taxon>
        <taxon>Fungi</taxon>
        <taxon>Dikarya</taxon>
        <taxon>Ascomycota</taxon>
        <taxon>Pezizomycotina</taxon>
        <taxon>Eurotiomycetes</taxon>
        <taxon>Chaetothyriomycetidae</taxon>
        <taxon>Chaetothyriales</taxon>
        <taxon>Herpotrichiellaceae</taxon>
        <taxon>Fonsecaea</taxon>
    </lineage>
</organism>
<keyword evidence="5" id="KW-0698">rRNA processing</keyword>
<dbReference type="PANTHER" id="PTHR11953">
    <property type="entry name" value="EXOSOME COMPLEX COMPONENT"/>
    <property type="match status" value="1"/>
</dbReference>
<evidence type="ECO:0000256" key="2">
    <source>
        <dbReference type="ARBA" id="ARBA00004496"/>
    </source>
</evidence>
<evidence type="ECO:0000313" key="11">
    <source>
        <dbReference type="EMBL" id="OAG42481.1"/>
    </source>
</evidence>
<evidence type="ECO:0000256" key="4">
    <source>
        <dbReference type="ARBA" id="ARBA00022490"/>
    </source>
</evidence>
<feature type="domain" description="Exoribonuclease phosphorolytic" evidence="10">
    <location>
        <begin position="61"/>
        <end position="212"/>
    </location>
</feature>
<gene>
    <name evidence="11" type="ORF">AYO21_03357</name>
</gene>
<accession>A0A177FFJ4</accession>
<dbReference type="SUPFAM" id="SSF54211">
    <property type="entry name" value="Ribosomal protein S5 domain 2-like"/>
    <property type="match status" value="1"/>
</dbReference>
<dbReference type="EMBL" id="LVKK01000016">
    <property type="protein sequence ID" value="OAG42481.1"/>
    <property type="molecule type" value="Genomic_DNA"/>
</dbReference>
<dbReference type="InterPro" id="IPR036345">
    <property type="entry name" value="ExoRNase_PH_dom2_sf"/>
</dbReference>
<evidence type="ECO:0000256" key="9">
    <source>
        <dbReference type="SAM" id="MobiDB-lite"/>
    </source>
</evidence>
<dbReference type="GO" id="GO:0071028">
    <property type="term" value="P:nuclear mRNA surveillance"/>
    <property type="evidence" value="ECO:0007669"/>
    <property type="project" value="TreeGrafter"/>
</dbReference>
<dbReference type="GO" id="GO:0016075">
    <property type="term" value="P:rRNA catabolic process"/>
    <property type="evidence" value="ECO:0007669"/>
    <property type="project" value="TreeGrafter"/>
</dbReference>
<keyword evidence="12" id="KW-1185">Reference proteome</keyword>
<feature type="compositionally biased region" description="Polar residues" evidence="9">
    <location>
        <begin position="11"/>
        <end position="21"/>
    </location>
</feature>
<dbReference type="GO" id="GO:0003723">
    <property type="term" value="F:RNA binding"/>
    <property type="evidence" value="ECO:0007669"/>
    <property type="project" value="UniProtKB-KW"/>
</dbReference>
<evidence type="ECO:0000259" key="10">
    <source>
        <dbReference type="Pfam" id="PF01138"/>
    </source>
</evidence>
<dbReference type="GO" id="GO:0005730">
    <property type="term" value="C:nucleolus"/>
    <property type="evidence" value="ECO:0007669"/>
    <property type="project" value="TreeGrafter"/>
</dbReference>
<protein>
    <recommendedName>
        <fullName evidence="10">Exoribonuclease phosphorolytic domain-containing protein</fullName>
    </recommendedName>
</protein>
<dbReference type="SUPFAM" id="SSF55666">
    <property type="entry name" value="Ribonuclease PH domain 2-like"/>
    <property type="match status" value="1"/>
</dbReference>
<dbReference type="InterPro" id="IPR050080">
    <property type="entry name" value="RNase_PH"/>
</dbReference>
<evidence type="ECO:0000256" key="5">
    <source>
        <dbReference type="ARBA" id="ARBA00022552"/>
    </source>
</evidence>
<name>A0A177FFJ4_9EURO</name>
<comment type="subcellular location">
    <subcellularLocation>
        <location evidence="2">Cytoplasm</location>
    </subcellularLocation>
    <subcellularLocation>
        <location evidence="1">Nucleus</location>
    </subcellularLocation>
</comment>
<evidence type="ECO:0000313" key="12">
    <source>
        <dbReference type="Proteomes" id="UP000077002"/>
    </source>
</evidence>
<evidence type="ECO:0000256" key="3">
    <source>
        <dbReference type="ARBA" id="ARBA00006678"/>
    </source>
</evidence>
<feature type="region of interest" description="Disordered" evidence="9">
    <location>
        <begin position="1"/>
        <end position="21"/>
    </location>
</feature>
<comment type="caution">
    <text evidence="11">The sequence shown here is derived from an EMBL/GenBank/DDBJ whole genome shotgun (WGS) entry which is preliminary data.</text>
</comment>
<dbReference type="GO" id="GO:0006364">
    <property type="term" value="P:rRNA processing"/>
    <property type="evidence" value="ECO:0007669"/>
    <property type="project" value="UniProtKB-KW"/>
</dbReference>
<dbReference type="InterPro" id="IPR020568">
    <property type="entry name" value="Ribosomal_Su5_D2-typ_SF"/>
</dbReference>
<dbReference type="GO" id="GO:0071051">
    <property type="term" value="P:poly(A)-dependent snoRNA 3'-end processing"/>
    <property type="evidence" value="ECO:0007669"/>
    <property type="project" value="TreeGrafter"/>
</dbReference>
<dbReference type="PANTHER" id="PTHR11953:SF2">
    <property type="entry name" value="EXOSOME COMPLEX COMPONENT MTR3"/>
    <property type="match status" value="1"/>
</dbReference>
<evidence type="ECO:0000256" key="1">
    <source>
        <dbReference type="ARBA" id="ARBA00004123"/>
    </source>
</evidence>
<dbReference type="Proteomes" id="UP000077002">
    <property type="component" value="Unassembled WGS sequence"/>
</dbReference>
<keyword evidence="6" id="KW-0271">Exosome</keyword>
<dbReference type="AlphaFoldDB" id="A0A177FFJ4"/>
<dbReference type="GO" id="GO:0000176">
    <property type="term" value="C:nuclear exosome (RNase complex)"/>
    <property type="evidence" value="ECO:0007669"/>
    <property type="project" value="UniProtKB-ARBA"/>
</dbReference>
<dbReference type="GO" id="GO:0000177">
    <property type="term" value="C:cytoplasmic exosome (RNase complex)"/>
    <property type="evidence" value="ECO:0007669"/>
    <property type="project" value="TreeGrafter"/>
</dbReference>
<proteinExistence type="inferred from homology"/>
<dbReference type="InterPro" id="IPR001247">
    <property type="entry name" value="ExoRNase_PH_dom1"/>
</dbReference>
<keyword evidence="4" id="KW-0963">Cytoplasm</keyword>
<dbReference type="GeneID" id="34598528"/>
<reference evidence="11 12" key="1">
    <citation type="submission" date="2016-03" db="EMBL/GenBank/DDBJ databases">
        <title>Draft genome sequence of the Fonsecaea monophora CBS 269.37.</title>
        <authorList>
            <person name="Bombassaro A."/>
            <person name="Vinicius W.A."/>
            <person name="De Hoog S."/>
            <person name="Sun J."/>
            <person name="Souza E.M."/>
            <person name="Raittz R.T."/>
            <person name="Costa F."/>
            <person name="Leao A.C."/>
            <person name="Tadra-Sfeir M.Z."/>
            <person name="Baura V."/>
            <person name="Balsanelli E."/>
            <person name="Pedrosa F.O."/>
            <person name="Moreno L.F."/>
            <person name="Steffens M.B."/>
            <person name="Xi L."/>
            <person name="Bocca A.L."/>
            <person name="Felipe M.S."/>
            <person name="Teixeira M."/>
            <person name="Telles Filho F.Q."/>
            <person name="Azevedo C.M."/>
            <person name="Gomes R."/>
            <person name="Vicente V.A."/>
        </authorList>
    </citation>
    <scope>NUCLEOTIDE SEQUENCE [LARGE SCALE GENOMIC DNA]</scope>
    <source>
        <strain evidence="11 12">CBS 269.37</strain>
    </source>
</reference>
<keyword evidence="8" id="KW-0539">Nucleus</keyword>
<evidence type="ECO:0000256" key="7">
    <source>
        <dbReference type="ARBA" id="ARBA00022884"/>
    </source>
</evidence>
<dbReference type="Gene3D" id="3.30.230.70">
    <property type="entry name" value="GHMP Kinase, N-terminal domain"/>
    <property type="match status" value="1"/>
</dbReference>
<evidence type="ECO:0000256" key="8">
    <source>
        <dbReference type="ARBA" id="ARBA00023242"/>
    </source>
</evidence>
<sequence>MSDRRRINGPAGTTSPPVFAPYSQTATANTLRQRVRKPNELRKICTVFLFLHYWSKLTPSVVLQTGIVPSASGSAYLELESPPEPRLSLVPTSSTIKLSCSVHGPKPLPRTASFSPNAQLSAAVKFAPFATRVRQGYVPNQTEKDLGLHLENALKGVLLPDRWPKSAVDVAVTVLEGEDDQGEGDRFAGLGLFNLLAAAINVAMAALADAKIDCLDLLAAGVGAVVPGPDSKPLRVLDPAAVEHDDIRSSCVVGYLPSRDEIVELWSNGSVSTQNANTSSGFDEMVDAAIAAARGAQTVIKEALVESMTRNQIAAKKPSQGETNDVEMNT</sequence>
<dbReference type="InterPro" id="IPR027408">
    <property type="entry name" value="PNPase/RNase_PH_dom_sf"/>
</dbReference>
<dbReference type="GO" id="GO:0034475">
    <property type="term" value="P:U4 snRNA 3'-end processing"/>
    <property type="evidence" value="ECO:0007669"/>
    <property type="project" value="TreeGrafter"/>
</dbReference>